<dbReference type="SUPFAM" id="SSF46689">
    <property type="entry name" value="Homeodomain-like"/>
    <property type="match status" value="1"/>
</dbReference>
<keyword evidence="1" id="KW-0805">Transcription regulation</keyword>
<dbReference type="InterPro" id="IPR009057">
    <property type="entry name" value="Homeodomain-like_sf"/>
</dbReference>
<evidence type="ECO:0000256" key="2">
    <source>
        <dbReference type="ARBA" id="ARBA00023125"/>
    </source>
</evidence>
<dbReference type="GO" id="GO:0003677">
    <property type="term" value="F:DNA binding"/>
    <property type="evidence" value="ECO:0007669"/>
    <property type="project" value="UniProtKB-UniRule"/>
</dbReference>
<feature type="DNA-binding region" description="H-T-H motif" evidence="4">
    <location>
        <begin position="24"/>
        <end position="43"/>
    </location>
</feature>
<dbReference type="RefSeq" id="WP_296945950.1">
    <property type="nucleotide sequence ID" value="NZ_LT599021.1"/>
</dbReference>
<dbReference type="AlphaFoldDB" id="A0A212IUG3"/>
<dbReference type="PANTHER" id="PTHR47506">
    <property type="entry name" value="TRANSCRIPTIONAL REGULATORY PROTEIN"/>
    <property type="match status" value="1"/>
</dbReference>
<reference evidence="6" key="1">
    <citation type="submission" date="2016-04" db="EMBL/GenBank/DDBJ databases">
        <authorList>
            <person name="Evans L.H."/>
            <person name="Alamgir A."/>
            <person name="Owens N."/>
            <person name="Weber N.D."/>
            <person name="Virtaneva K."/>
            <person name="Barbian K."/>
            <person name="Babar A."/>
            <person name="Rosenke K."/>
        </authorList>
    </citation>
    <scope>NUCLEOTIDE SEQUENCE</scope>
    <source>
        <strain evidence="6">86-2</strain>
    </source>
</reference>
<evidence type="ECO:0000259" key="5">
    <source>
        <dbReference type="PROSITE" id="PS50977"/>
    </source>
</evidence>
<accession>A0A212IUG3</accession>
<dbReference type="InterPro" id="IPR036271">
    <property type="entry name" value="Tet_transcr_reg_TetR-rel_C_sf"/>
</dbReference>
<evidence type="ECO:0000256" key="4">
    <source>
        <dbReference type="PROSITE-ProRule" id="PRU00335"/>
    </source>
</evidence>
<keyword evidence="2 4" id="KW-0238">DNA-binding</keyword>
<feature type="domain" description="HTH tetR-type" evidence="5">
    <location>
        <begin position="1"/>
        <end position="61"/>
    </location>
</feature>
<proteinExistence type="predicted"/>
<evidence type="ECO:0000256" key="1">
    <source>
        <dbReference type="ARBA" id="ARBA00023015"/>
    </source>
</evidence>
<name>A0A212IUG3_9BACT</name>
<dbReference type="InterPro" id="IPR001647">
    <property type="entry name" value="HTH_TetR"/>
</dbReference>
<gene>
    <name evidence="6" type="ORF">KL86DYS2_10078</name>
</gene>
<keyword evidence="3" id="KW-0804">Transcription</keyword>
<evidence type="ECO:0000313" key="6">
    <source>
        <dbReference type="EMBL" id="SBV90856.1"/>
    </source>
</evidence>
<dbReference type="Pfam" id="PF00440">
    <property type="entry name" value="TetR_N"/>
    <property type="match status" value="1"/>
</dbReference>
<dbReference type="EMBL" id="FLUL01000001">
    <property type="protein sequence ID" value="SBV90856.1"/>
    <property type="molecule type" value="Genomic_DNA"/>
</dbReference>
<dbReference type="PROSITE" id="PS50977">
    <property type="entry name" value="HTH_TETR_2"/>
    <property type="match status" value="1"/>
</dbReference>
<dbReference type="PANTHER" id="PTHR47506:SF6">
    <property type="entry name" value="HTH-TYPE TRANSCRIPTIONAL REPRESSOR NEMR"/>
    <property type="match status" value="1"/>
</dbReference>
<evidence type="ECO:0000256" key="3">
    <source>
        <dbReference type="ARBA" id="ARBA00023163"/>
    </source>
</evidence>
<dbReference type="SUPFAM" id="SSF48498">
    <property type="entry name" value="Tetracyclin repressor-like, C-terminal domain"/>
    <property type="match status" value="1"/>
</dbReference>
<protein>
    <recommendedName>
        <fullName evidence="5">HTH tetR-type domain-containing protein</fullName>
    </recommendedName>
</protein>
<organism evidence="6">
    <name type="scientific">uncultured Dysgonomonas sp</name>
    <dbReference type="NCBI Taxonomy" id="206096"/>
    <lineage>
        <taxon>Bacteria</taxon>
        <taxon>Pseudomonadati</taxon>
        <taxon>Bacteroidota</taxon>
        <taxon>Bacteroidia</taxon>
        <taxon>Bacteroidales</taxon>
        <taxon>Dysgonomonadaceae</taxon>
        <taxon>Dysgonomonas</taxon>
        <taxon>environmental samples</taxon>
    </lineage>
</organism>
<dbReference type="PRINTS" id="PR00455">
    <property type="entry name" value="HTHTETR"/>
</dbReference>
<sequence length="201" mass="23699">MVSEELILERTFELLLLKGFDAVSISDIQQATGLSRGLLYHYYKNKEDLFIQVTEKYFIRIFDFEVRRTANYTVFEFVDFMCKRFKKIARIVSDIVGEASKNTNVSMLNYHFLFYQVMQRDAIFRNKYQATIEKEKIGWESALRNSVSKKEIKQDTDIEISAMQLFTLTDGIWFQSIFSTDGNSIVQNLEKALLHYIFLLK</sequence>
<dbReference type="Gene3D" id="1.10.357.10">
    <property type="entry name" value="Tetracycline Repressor, domain 2"/>
    <property type="match status" value="1"/>
</dbReference>